<evidence type="ECO:0000313" key="7">
    <source>
        <dbReference type="EMBL" id="KPA40248.1"/>
    </source>
</evidence>
<reference evidence="7 8" key="1">
    <citation type="submission" date="2015-04" db="EMBL/GenBank/DDBJ databases">
        <title>The draft genome sequence of Fusarium langsethiae, a T-2/HT-2 mycotoxin producer.</title>
        <authorList>
            <person name="Lysoe E."/>
            <person name="Divon H.H."/>
            <person name="Terzi V."/>
            <person name="Orru L."/>
            <person name="Lamontanara A."/>
            <person name="Kolseth A.-K."/>
            <person name="Frandsen R.J."/>
            <person name="Nielsen K."/>
            <person name="Thrane U."/>
        </authorList>
    </citation>
    <scope>NUCLEOTIDE SEQUENCE [LARGE SCALE GENOMIC DNA]</scope>
    <source>
        <strain evidence="7 8">Fl201059</strain>
    </source>
</reference>
<evidence type="ECO:0000256" key="5">
    <source>
        <dbReference type="SAM" id="SignalP"/>
    </source>
</evidence>
<dbReference type="GO" id="GO:0016491">
    <property type="term" value="F:oxidoreductase activity"/>
    <property type="evidence" value="ECO:0007669"/>
    <property type="project" value="UniProtKB-KW"/>
</dbReference>
<dbReference type="InterPro" id="IPR050416">
    <property type="entry name" value="FAD-linked_Oxidoreductase"/>
</dbReference>
<dbReference type="PANTHER" id="PTHR42973">
    <property type="entry name" value="BINDING OXIDOREDUCTASE, PUTATIVE (AFU_ORTHOLOGUE AFUA_1G17690)-RELATED"/>
    <property type="match status" value="1"/>
</dbReference>
<organism evidence="7 8">
    <name type="scientific">Fusarium langsethiae</name>
    <dbReference type="NCBI Taxonomy" id="179993"/>
    <lineage>
        <taxon>Eukaryota</taxon>
        <taxon>Fungi</taxon>
        <taxon>Dikarya</taxon>
        <taxon>Ascomycota</taxon>
        <taxon>Pezizomycotina</taxon>
        <taxon>Sordariomycetes</taxon>
        <taxon>Hypocreomycetidae</taxon>
        <taxon>Hypocreales</taxon>
        <taxon>Nectriaceae</taxon>
        <taxon>Fusarium</taxon>
    </lineage>
</organism>
<gene>
    <name evidence="7" type="ORF">FLAG1_06870</name>
</gene>
<comment type="caution">
    <text evidence="7">The sequence shown here is derived from an EMBL/GenBank/DDBJ whole genome shotgun (WGS) entry which is preliminary data.</text>
</comment>
<dbReference type="InterPro" id="IPR016166">
    <property type="entry name" value="FAD-bd_PCMH"/>
</dbReference>
<accession>A0A0M9EUL6</accession>
<evidence type="ECO:0000259" key="6">
    <source>
        <dbReference type="PROSITE" id="PS51387"/>
    </source>
</evidence>
<evidence type="ECO:0000256" key="2">
    <source>
        <dbReference type="ARBA" id="ARBA00022630"/>
    </source>
</evidence>
<feature type="signal peptide" evidence="5">
    <location>
        <begin position="1"/>
        <end position="17"/>
    </location>
</feature>
<dbReference type="InterPro" id="IPR016169">
    <property type="entry name" value="FAD-bd_PCMH_sub2"/>
</dbReference>
<dbReference type="Gene3D" id="3.40.462.20">
    <property type="match status" value="1"/>
</dbReference>
<evidence type="ECO:0000313" key="8">
    <source>
        <dbReference type="Proteomes" id="UP000037904"/>
    </source>
</evidence>
<evidence type="ECO:0000256" key="3">
    <source>
        <dbReference type="ARBA" id="ARBA00022827"/>
    </source>
</evidence>
<dbReference type="Proteomes" id="UP000037904">
    <property type="component" value="Unassembled WGS sequence"/>
</dbReference>
<keyword evidence="2" id="KW-0285">Flavoprotein</keyword>
<dbReference type="Pfam" id="PF01565">
    <property type="entry name" value="FAD_binding_4"/>
    <property type="match status" value="1"/>
</dbReference>
<comment type="similarity">
    <text evidence="1">Belongs to the oxygen-dependent FAD-linked oxidoreductase family.</text>
</comment>
<feature type="chain" id="PRO_5005835145" evidence="5">
    <location>
        <begin position="18"/>
        <end position="529"/>
    </location>
</feature>
<dbReference type="EMBL" id="JXCE01000145">
    <property type="protein sequence ID" value="KPA40248.1"/>
    <property type="molecule type" value="Genomic_DNA"/>
</dbReference>
<dbReference type="InterPro" id="IPR036318">
    <property type="entry name" value="FAD-bd_PCMH-like_sf"/>
</dbReference>
<dbReference type="InterPro" id="IPR006094">
    <property type="entry name" value="Oxid_FAD_bind_N"/>
</dbReference>
<evidence type="ECO:0000256" key="4">
    <source>
        <dbReference type="ARBA" id="ARBA00023002"/>
    </source>
</evidence>
<dbReference type="AlphaFoldDB" id="A0A0M9EUL6"/>
<keyword evidence="5" id="KW-0732">Signal</keyword>
<feature type="domain" description="FAD-binding PCMH-type" evidence="6">
    <location>
        <begin position="95"/>
        <end position="267"/>
    </location>
</feature>
<dbReference type="GO" id="GO:0071949">
    <property type="term" value="F:FAD binding"/>
    <property type="evidence" value="ECO:0007669"/>
    <property type="project" value="InterPro"/>
</dbReference>
<evidence type="ECO:0000256" key="1">
    <source>
        <dbReference type="ARBA" id="ARBA00005466"/>
    </source>
</evidence>
<dbReference type="SUPFAM" id="SSF56176">
    <property type="entry name" value="FAD-binding/transporter-associated domain-like"/>
    <property type="match status" value="1"/>
</dbReference>
<dbReference type="PROSITE" id="PS51387">
    <property type="entry name" value="FAD_PCMH"/>
    <property type="match status" value="1"/>
</dbReference>
<name>A0A0M9EUL6_FUSLA</name>
<keyword evidence="3" id="KW-0274">FAD</keyword>
<proteinExistence type="inferred from homology"/>
<keyword evidence="8" id="KW-1185">Reference proteome</keyword>
<dbReference type="Gene3D" id="3.30.465.10">
    <property type="match status" value="1"/>
</dbReference>
<keyword evidence="4" id="KW-0560">Oxidoreductase</keyword>
<sequence length="529" mass="56583">MKTTLLSALLGCTSLTADRSLPTAYDEFKVVARDAGLSDADILELGGRVIATKRESKNSLASLTCEAALRALGSNVVDTAPVNQEVAYENWSATCHAIPSCIIKPTTTKHVSTAMKIISGLKSSFAVRSGGHSPNPGASSIDKTGVLIDMKGLSDVSVSSDKKSATVGAGARWGHVYSVLDEAKTIVIGARLPQVGVGGSIIGGGYFHISGLYGLAADNVKSFEIVLADGSIVNASAQKNTDLFWALKGGGPNFGILTQLELYTVPTYLVWGQINIHSTDQALELIEAFDEWQNNGASDTKSTVALSIGLDSITVGLTYAEPAADPPKAFEPFYGIKPLQVAVPPSNITFNFVNQIIGSGNATGPSRHDYRGISTRVDTDLTKKMYEFWRDRALAVREKTGASQGFSIQHVGPNLANQGKLKGGNALNIPSGNQQWWTTLVDWDDAANDDLVRSVSIDTTNQWEKLGKERGTYLPFLFMNDGSRDQDPLASYGATNLAKLKKIAKEFDTNQVFQKQQKGGFKLSKVGKV</sequence>
<protein>
    <submittedName>
        <fullName evidence="7">Fad linked oxidase</fullName>
    </submittedName>
</protein>
<dbReference type="PANTHER" id="PTHR42973:SF54">
    <property type="entry name" value="FAD-BINDING PCMH-TYPE DOMAIN-CONTAINING PROTEIN"/>
    <property type="match status" value="1"/>
</dbReference>